<evidence type="ECO:0000256" key="5">
    <source>
        <dbReference type="ARBA" id="ARBA00022840"/>
    </source>
</evidence>
<dbReference type="EMBL" id="CCBN010000011">
    <property type="protein sequence ID" value="CDO55546.1"/>
    <property type="molecule type" value="Genomic_DNA"/>
</dbReference>
<dbReference type="HAMAP" id="MF_00361">
    <property type="entry name" value="NAD_kinase"/>
    <property type="match status" value="1"/>
</dbReference>
<dbReference type="Pfam" id="PF01513">
    <property type="entry name" value="NAD_kinase"/>
    <property type="match status" value="1"/>
</dbReference>
<reference evidence="8" key="1">
    <citation type="submission" date="2014-03" db="EMBL/GenBank/DDBJ databases">
        <authorList>
            <person name="Casaregola S."/>
        </authorList>
    </citation>
    <scope>NUCLEOTIDE SEQUENCE [LARGE SCALE GENOMIC DNA]</scope>
    <source>
        <strain evidence="8">CLIB 918</strain>
    </source>
</reference>
<keyword evidence="6" id="KW-0521">NADP</keyword>
<dbReference type="Pfam" id="PF20143">
    <property type="entry name" value="NAD_kinase_C"/>
    <property type="match status" value="1"/>
</dbReference>
<comment type="similarity">
    <text evidence="1">Belongs to the NAD kinase family.</text>
</comment>
<evidence type="ECO:0000256" key="1">
    <source>
        <dbReference type="ARBA" id="ARBA00010995"/>
    </source>
</evidence>
<dbReference type="GO" id="GO:0005524">
    <property type="term" value="F:ATP binding"/>
    <property type="evidence" value="ECO:0007669"/>
    <property type="project" value="UniProtKB-KW"/>
</dbReference>
<dbReference type="Gene3D" id="3.40.50.10330">
    <property type="entry name" value="Probable inorganic polyphosphate/atp-NAD kinase, domain 1"/>
    <property type="match status" value="1"/>
</dbReference>
<dbReference type="InterPro" id="IPR017437">
    <property type="entry name" value="ATP-NAD_kinase_PpnK-typ_C"/>
</dbReference>
<keyword evidence="2" id="KW-0808">Transferase</keyword>
<evidence type="ECO:0000256" key="4">
    <source>
        <dbReference type="ARBA" id="ARBA00022777"/>
    </source>
</evidence>
<organism evidence="8 9">
    <name type="scientific">Geotrichum candidum</name>
    <name type="common">Oospora lactis</name>
    <name type="synonym">Dipodascus geotrichum</name>
    <dbReference type="NCBI Taxonomy" id="1173061"/>
    <lineage>
        <taxon>Eukaryota</taxon>
        <taxon>Fungi</taxon>
        <taxon>Dikarya</taxon>
        <taxon>Ascomycota</taxon>
        <taxon>Saccharomycotina</taxon>
        <taxon>Dipodascomycetes</taxon>
        <taxon>Dipodascales</taxon>
        <taxon>Dipodascaceae</taxon>
        <taxon>Geotrichum</taxon>
    </lineage>
</organism>
<evidence type="ECO:0000313" key="8">
    <source>
        <dbReference type="EMBL" id="CDO55546.1"/>
    </source>
</evidence>
<evidence type="ECO:0000256" key="6">
    <source>
        <dbReference type="ARBA" id="ARBA00022857"/>
    </source>
</evidence>
<protein>
    <submittedName>
        <fullName evidence="8">Similar to Saccharomyces cerevisiae YPL188W POS5 Mitochondrial NADH kinase</fullName>
    </submittedName>
</protein>
<dbReference type="SUPFAM" id="SSF111331">
    <property type="entry name" value="NAD kinase/diacylglycerol kinase-like"/>
    <property type="match status" value="1"/>
</dbReference>
<dbReference type="Gene3D" id="2.60.200.30">
    <property type="entry name" value="Probable inorganic polyphosphate/atp-NAD kinase, domain 2"/>
    <property type="match status" value="1"/>
</dbReference>
<dbReference type="PANTHER" id="PTHR20275:SF26">
    <property type="entry name" value="NADH KINASE POS5, MITOCHONDRIAL"/>
    <property type="match status" value="1"/>
</dbReference>
<dbReference type="PANTHER" id="PTHR20275">
    <property type="entry name" value="NAD KINASE"/>
    <property type="match status" value="1"/>
</dbReference>
<keyword evidence="3" id="KW-0547">Nucleotide-binding</keyword>
<keyword evidence="7" id="KW-0520">NAD</keyword>
<evidence type="ECO:0000256" key="2">
    <source>
        <dbReference type="ARBA" id="ARBA00022679"/>
    </source>
</evidence>
<comment type="caution">
    <text evidence="8">The sequence shown here is derived from an EMBL/GenBank/DDBJ whole genome shotgun (WGS) entry which is preliminary data.</text>
</comment>
<dbReference type="GO" id="GO:0006741">
    <property type="term" value="P:NADP+ biosynthetic process"/>
    <property type="evidence" value="ECO:0007669"/>
    <property type="project" value="InterPro"/>
</dbReference>
<dbReference type="AlphaFoldDB" id="A0A0J9XDE6"/>
<evidence type="ECO:0000256" key="7">
    <source>
        <dbReference type="ARBA" id="ARBA00023027"/>
    </source>
</evidence>
<sequence>MIALSLASRCRPCYSIPRIQRVALSTYKSIIRDVDKLSPRISPHYVASVNRTGEGSDESLETSTSLYQMVWDQPPRNIYIIKKPWKSHVREAMVGLINYLTKTYKDVNIIVESDVADEIENDLDAVLYTGSAASCQSKTDLLITLGGDGTILHATSLYSHGQVPPVLSFSLGTLGFLLPFDIAESKQAFHLVYASQAKVINRARLRCEAYHDRRMHAPKTDKQLISVTHAMNDISIHRGADPHLTHLDIYANGQFVTRGISDGVVISTPTGSTAYSLSCGGSMVHPSVPCTLLTPICPRSLSFRPLIFPLSTKIEVRISDQSRGQNAELSIDGLRKGVMGPGDSIFVGPEKEGHNTGIWCVVKGAGDWMSNLNNLLGFNALFGDKK</sequence>
<keyword evidence="9" id="KW-1185">Reference proteome</keyword>
<keyword evidence="5" id="KW-0067">ATP-binding</keyword>
<name>A0A0J9XDE6_GEOCN</name>
<dbReference type="InterPro" id="IPR016064">
    <property type="entry name" value="NAD/diacylglycerol_kinase_sf"/>
</dbReference>
<accession>A0A0J9XDE6</accession>
<dbReference type="GO" id="GO:0019674">
    <property type="term" value="P:NAD+ metabolic process"/>
    <property type="evidence" value="ECO:0007669"/>
    <property type="project" value="InterPro"/>
</dbReference>
<dbReference type="OrthoDB" id="24581at2759"/>
<dbReference type="FunFam" id="2.60.200.30:FF:000009">
    <property type="entry name" value="Poly(P)/ATP NAD kinase"/>
    <property type="match status" value="1"/>
</dbReference>
<evidence type="ECO:0000313" key="9">
    <source>
        <dbReference type="Proteomes" id="UP000242525"/>
    </source>
</evidence>
<dbReference type="InterPro" id="IPR002504">
    <property type="entry name" value="NADK"/>
</dbReference>
<keyword evidence="4 8" id="KW-0418">Kinase</keyword>
<dbReference type="GO" id="GO:0003951">
    <property type="term" value="F:NAD+ kinase activity"/>
    <property type="evidence" value="ECO:0007669"/>
    <property type="project" value="InterPro"/>
</dbReference>
<evidence type="ECO:0000256" key="3">
    <source>
        <dbReference type="ARBA" id="ARBA00022741"/>
    </source>
</evidence>
<dbReference type="InterPro" id="IPR017438">
    <property type="entry name" value="ATP-NAD_kinase_N"/>
</dbReference>
<gene>
    <name evidence="8" type="ORF">BN980_GECA11s02848g</name>
</gene>
<proteinExistence type="inferred from homology"/>
<dbReference type="Proteomes" id="UP000242525">
    <property type="component" value="Unassembled WGS sequence"/>
</dbReference>
<dbReference type="STRING" id="1173061.A0A0J9XDE6"/>